<gene>
    <name evidence="7" type="ORF">NA57DRAFT_60490</name>
</gene>
<keyword evidence="2" id="KW-0479">Metal-binding</keyword>
<dbReference type="InterPro" id="IPR021966">
    <property type="entry name" value="SF3a60_bindingd"/>
</dbReference>
<proteinExistence type="predicted"/>
<dbReference type="AlphaFoldDB" id="A0A9P4I795"/>
<dbReference type="GO" id="GO:0003723">
    <property type="term" value="F:RNA binding"/>
    <property type="evidence" value="ECO:0007669"/>
    <property type="project" value="InterPro"/>
</dbReference>
<evidence type="ECO:0000256" key="1">
    <source>
        <dbReference type="ARBA" id="ARBA00004123"/>
    </source>
</evidence>
<dbReference type="PANTHER" id="PTHR12786:SF2">
    <property type="entry name" value="SPLICING FACTOR 3A SUBUNIT 3"/>
    <property type="match status" value="1"/>
</dbReference>
<keyword evidence="4" id="KW-0862">Zinc</keyword>
<dbReference type="GO" id="GO:0008270">
    <property type="term" value="F:zinc ion binding"/>
    <property type="evidence" value="ECO:0007669"/>
    <property type="project" value="UniProtKB-KW"/>
</dbReference>
<keyword evidence="3" id="KW-0863">Zinc-finger</keyword>
<dbReference type="Proteomes" id="UP000799772">
    <property type="component" value="Unassembled WGS sequence"/>
</dbReference>
<dbReference type="InterPro" id="IPR051421">
    <property type="entry name" value="RNA_Proc_DNA_Dmg_Regulator"/>
</dbReference>
<dbReference type="SUPFAM" id="SSF57667">
    <property type="entry name" value="beta-beta-alpha zinc fingers"/>
    <property type="match status" value="1"/>
</dbReference>
<dbReference type="Pfam" id="PF16837">
    <property type="entry name" value="SF3A3"/>
    <property type="match status" value="1"/>
</dbReference>
<dbReference type="InterPro" id="IPR013087">
    <property type="entry name" value="Znf_C2H2_type"/>
</dbReference>
<protein>
    <recommendedName>
        <fullName evidence="6">C2H2-type domain-containing protein</fullName>
    </recommendedName>
</protein>
<evidence type="ECO:0000313" key="8">
    <source>
        <dbReference type="Proteomes" id="UP000799772"/>
    </source>
</evidence>
<keyword evidence="8" id="KW-1185">Reference proteome</keyword>
<dbReference type="SMART" id="SM00355">
    <property type="entry name" value="ZnF_C2H2"/>
    <property type="match status" value="2"/>
</dbReference>
<dbReference type="Pfam" id="PF12108">
    <property type="entry name" value="SF3a60_bindingd"/>
    <property type="match status" value="1"/>
</dbReference>
<dbReference type="PANTHER" id="PTHR12786">
    <property type="entry name" value="SPLICING FACTOR SF3A-RELATED"/>
    <property type="match status" value="1"/>
</dbReference>
<comment type="caution">
    <text evidence="7">The sequence shown here is derived from an EMBL/GenBank/DDBJ whole genome shotgun (WGS) entry which is preliminary data.</text>
</comment>
<dbReference type="Gene3D" id="3.30.160.60">
    <property type="entry name" value="Classic Zinc Finger"/>
    <property type="match status" value="1"/>
</dbReference>
<dbReference type="GO" id="GO:0005681">
    <property type="term" value="C:spliceosomal complex"/>
    <property type="evidence" value="ECO:0007669"/>
    <property type="project" value="InterPro"/>
</dbReference>
<accession>A0A9P4I795</accession>
<feature type="domain" description="C2H2-type" evidence="6">
    <location>
        <begin position="261"/>
        <end position="283"/>
    </location>
</feature>
<dbReference type="InterPro" id="IPR022755">
    <property type="entry name" value="Znf_C2H2_jaz"/>
</dbReference>
<dbReference type="InterPro" id="IPR024598">
    <property type="entry name" value="SF3a60/Prp9_C"/>
</dbReference>
<reference evidence="7" key="1">
    <citation type="journal article" date="2020" name="Stud. Mycol.">
        <title>101 Dothideomycetes genomes: a test case for predicting lifestyles and emergence of pathogens.</title>
        <authorList>
            <person name="Haridas S."/>
            <person name="Albert R."/>
            <person name="Binder M."/>
            <person name="Bloem J."/>
            <person name="Labutti K."/>
            <person name="Salamov A."/>
            <person name="Andreopoulos B."/>
            <person name="Baker S."/>
            <person name="Barry K."/>
            <person name="Bills G."/>
            <person name="Bluhm B."/>
            <person name="Cannon C."/>
            <person name="Castanera R."/>
            <person name="Culley D."/>
            <person name="Daum C."/>
            <person name="Ezra D."/>
            <person name="Gonzalez J."/>
            <person name="Henrissat B."/>
            <person name="Kuo A."/>
            <person name="Liang C."/>
            <person name="Lipzen A."/>
            <person name="Lutzoni F."/>
            <person name="Magnuson J."/>
            <person name="Mondo S."/>
            <person name="Nolan M."/>
            <person name="Ohm R."/>
            <person name="Pangilinan J."/>
            <person name="Park H.-J."/>
            <person name="Ramirez L."/>
            <person name="Alfaro M."/>
            <person name="Sun H."/>
            <person name="Tritt A."/>
            <person name="Yoshinaga Y."/>
            <person name="Zwiers L.-H."/>
            <person name="Turgeon B."/>
            <person name="Goodwin S."/>
            <person name="Spatafora J."/>
            <person name="Crous P."/>
            <person name="Grigoriev I."/>
        </authorList>
    </citation>
    <scope>NUCLEOTIDE SEQUENCE</scope>
    <source>
        <strain evidence="7">CBS 133067</strain>
    </source>
</reference>
<evidence type="ECO:0000256" key="3">
    <source>
        <dbReference type="ARBA" id="ARBA00022771"/>
    </source>
</evidence>
<organism evidence="7 8">
    <name type="scientific">Rhizodiscina lignyota</name>
    <dbReference type="NCBI Taxonomy" id="1504668"/>
    <lineage>
        <taxon>Eukaryota</taxon>
        <taxon>Fungi</taxon>
        <taxon>Dikarya</taxon>
        <taxon>Ascomycota</taxon>
        <taxon>Pezizomycotina</taxon>
        <taxon>Dothideomycetes</taxon>
        <taxon>Pleosporomycetidae</taxon>
        <taxon>Aulographales</taxon>
        <taxon>Rhizodiscinaceae</taxon>
        <taxon>Rhizodiscina</taxon>
    </lineage>
</organism>
<dbReference type="Pfam" id="PF11931">
    <property type="entry name" value="SF3a60_Prp9_C"/>
    <property type="match status" value="1"/>
</dbReference>
<evidence type="ECO:0000256" key="5">
    <source>
        <dbReference type="ARBA" id="ARBA00023242"/>
    </source>
</evidence>
<name>A0A9P4I795_9PEZI</name>
<dbReference type="OrthoDB" id="2160351at2759"/>
<dbReference type="PROSITE" id="PS00028">
    <property type="entry name" value="ZINC_FINGER_C2H2_1"/>
    <property type="match status" value="1"/>
</dbReference>
<dbReference type="Pfam" id="PF12171">
    <property type="entry name" value="zf-C2H2_jaz"/>
    <property type="match status" value="1"/>
</dbReference>
<dbReference type="InterPro" id="IPR036236">
    <property type="entry name" value="Znf_C2H2_sf"/>
</dbReference>
<evidence type="ECO:0000256" key="4">
    <source>
        <dbReference type="ARBA" id="ARBA00022833"/>
    </source>
</evidence>
<evidence type="ECO:0000313" key="7">
    <source>
        <dbReference type="EMBL" id="KAF2094447.1"/>
    </source>
</evidence>
<evidence type="ECO:0000256" key="2">
    <source>
        <dbReference type="ARBA" id="ARBA00022723"/>
    </source>
</evidence>
<dbReference type="InterPro" id="IPR031774">
    <property type="entry name" value="SF3A3_dom"/>
</dbReference>
<sequence length="492" mass="57912">MSVLEEQRMLMEDNERLEVAMVERYKALRDPKSARSKELNPTVLPRQRKNILKIQHEIAWCKERQLENSMRLLDIDIDENGLLEREKERLTTGDPLKAFYDELAEINKHFDKYPDQPVENLENTYKYDTDPKQNLIAREVNFEQKFNSEEGFGSFFDLVRFHEEYMNLPGVTVALRVPYQDYLRLFDKFTQPAFPLTKKDKMNRAYYKYLMELSAYLENFLRLTKPLEENNTTLEIFDKEFGEKWEKREVPAWELNPTNYCADCDKTYANENVYRHHFDGKIHKKNVSQGSQKSRMEKERAIAALEFRIGKLAGTMQTERSETMMYAERKMGMTPKERQAELDLLSEEHVPANTDGHEGEVDDGEAKIYNPLKLPNAWDGKPIPYWLYKLHGLGNEFPCEICGNYVYMGRRAYEKHFHETRHVHGLHALGITNTTLFKEIASMDDAKELWAKIQEDEKAEKKANDNIVQMEDSQGNVMPLKVYEDLKRQGLL</sequence>
<evidence type="ECO:0000259" key="6">
    <source>
        <dbReference type="PROSITE" id="PS00028"/>
    </source>
</evidence>
<dbReference type="EMBL" id="ML978134">
    <property type="protein sequence ID" value="KAF2094447.1"/>
    <property type="molecule type" value="Genomic_DNA"/>
</dbReference>
<comment type="subcellular location">
    <subcellularLocation>
        <location evidence="1">Nucleus</location>
    </subcellularLocation>
</comment>
<dbReference type="GO" id="GO:0000398">
    <property type="term" value="P:mRNA splicing, via spliceosome"/>
    <property type="evidence" value="ECO:0007669"/>
    <property type="project" value="InterPro"/>
</dbReference>
<keyword evidence="5" id="KW-0539">Nucleus</keyword>